<name>A0A656AIT1_VIBCL</name>
<reference evidence="1 2" key="1">
    <citation type="submission" date="2015-07" db="EMBL/GenBank/DDBJ databases">
        <authorList>
            <consortium name="Pathogen Informatics"/>
        </authorList>
    </citation>
    <scope>NUCLEOTIDE SEQUENCE [LARGE SCALE GENOMIC DNA]</scope>
    <source>
        <strain evidence="1 2">A316</strain>
    </source>
</reference>
<gene>
    <name evidence="1" type="ORF">ERS013200_02677</name>
</gene>
<protein>
    <submittedName>
        <fullName evidence="1">Uncharacterized protein</fullName>
    </submittedName>
</protein>
<evidence type="ECO:0000313" key="1">
    <source>
        <dbReference type="EMBL" id="CSC94207.1"/>
    </source>
</evidence>
<accession>A0A656AIT1</accession>
<proteinExistence type="predicted"/>
<organism evidence="1 2">
    <name type="scientific">Vibrio cholerae</name>
    <dbReference type="NCBI Taxonomy" id="666"/>
    <lineage>
        <taxon>Bacteria</taxon>
        <taxon>Pseudomonadati</taxon>
        <taxon>Pseudomonadota</taxon>
        <taxon>Gammaproteobacteria</taxon>
        <taxon>Vibrionales</taxon>
        <taxon>Vibrionaceae</taxon>
        <taxon>Vibrio</taxon>
    </lineage>
</organism>
<dbReference type="EMBL" id="CWQY01000019">
    <property type="protein sequence ID" value="CSC94207.1"/>
    <property type="molecule type" value="Genomic_DNA"/>
</dbReference>
<dbReference type="Proteomes" id="UP000041770">
    <property type="component" value="Unassembled WGS sequence"/>
</dbReference>
<evidence type="ECO:0000313" key="2">
    <source>
        <dbReference type="Proteomes" id="UP000041770"/>
    </source>
</evidence>
<dbReference type="AlphaFoldDB" id="A0A656AIT1"/>
<sequence length="101" mass="11396">MAALTDKLAKPAIRIESLFFIVYFLSLSNQSEDLVRSVGIVNEVFIWSMKTPSGFPRLEVRSSLVDESITIFFLLEAATVSVRRVHFDCIVNLCLYGFTDS</sequence>